<gene>
    <name evidence="1" type="ORF">A6E74_05450</name>
</gene>
<comment type="caution">
    <text evidence="1">The sequence shown here is derived from an EMBL/GenBank/DDBJ whole genome shotgun (WGS) entry which is preliminary data.</text>
</comment>
<reference evidence="1 2" key="1">
    <citation type="submission" date="2016-04" db="EMBL/GenBank/DDBJ databases">
        <title>Draft genome of an Enterococcus thailandicus strain isolated from bovine feces.</title>
        <authorList>
            <person name="Beukers A.G."/>
            <person name="Zaheer R."/>
            <person name="Goji N."/>
            <person name="Cook S.R."/>
            <person name="Amoako K."/>
            <person name="Chaves A.V."/>
            <person name="Ward M.P."/>
            <person name="Mcallister T.A."/>
        </authorList>
    </citation>
    <scope>NUCLEOTIDE SEQUENCE [LARGE SCALE GENOMIC DNA]</scope>
    <source>
        <strain evidence="1 2">F0711D 46</strain>
    </source>
</reference>
<accession>A0A179ESE9</accession>
<protein>
    <submittedName>
        <fullName evidence="1">Uncharacterized protein</fullName>
    </submittedName>
</protein>
<keyword evidence="2" id="KW-1185">Reference proteome</keyword>
<dbReference type="AlphaFoldDB" id="A0A179ESE9"/>
<evidence type="ECO:0000313" key="1">
    <source>
        <dbReference type="EMBL" id="OAQ56167.1"/>
    </source>
</evidence>
<organism evidence="1 2">
    <name type="scientific">Enterococcus thailandicus</name>
    <dbReference type="NCBI Taxonomy" id="417368"/>
    <lineage>
        <taxon>Bacteria</taxon>
        <taxon>Bacillati</taxon>
        <taxon>Bacillota</taxon>
        <taxon>Bacilli</taxon>
        <taxon>Lactobacillales</taxon>
        <taxon>Enterococcaceae</taxon>
        <taxon>Enterococcus</taxon>
    </lineage>
</organism>
<dbReference type="Proteomes" id="UP000078516">
    <property type="component" value="Unassembled WGS sequence"/>
</dbReference>
<dbReference type="KEGG" id="eth:CK496_10925"/>
<proteinExistence type="predicted"/>
<dbReference type="EMBL" id="LWMN01000011">
    <property type="protein sequence ID" value="OAQ56167.1"/>
    <property type="molecule type" value="Genomic_DNA"/>
</dbReference>
<name>A0A179ESE9_ENTTH</name>
<evidence type="ECO:0000313" key="2">
    <source>
        <dbReference type="Proteomes" id="UP000078516"/>
    </source>
</evidence>
<sequence length="61" mass="7320">MNIFREFFKFFIDHYDFITILLLSGAVISLSIKSARQQDEIDQIKQQLHTYEVQDLLSRKK</sequence>